<protein>
    <submittedName>
        <fullName evidence="2">Uncharacterized protein</fullName>
    </submittedName>
</protein>
<dbReference type="EMBL" id="BKBA01000003">
    <property type="protein sequence ID" value="GEQ12615.1"/>
    <property type="molecule type" value="Genomic_DNA"/>
</dbReference>
<feature type="compositionally biased region" description="Low complexity" evidence="1">
    <location>
        <begin position="34"/>
        <end position="44"/>
    </location>
</feature>
<dbReference type="Proteomes" id="UP000321793">
    <property type="component" value="Unassembled WGS sequence"/>
</dbReference>
<proteinExistence type="predicted"/>
<evidence type="ECO:0000313" key="3">
    <source>
        <dbReference type="Proteomes" id="UP000321793"/>
    </source>
</evidence>
<reference evidence="2 3" key="1">
    <citation type="submission" date="2019-07" db="EMBL/GenBank/DDBJ databases">
        <title>Whole genome shotgun sequence of Knoellia locipacati NBRC 109775.</title>
        <authorList>
            <person name="Hosoyama A."/>
            <person name="Uohara A."/>
            <person name="Ohji S."/>
            <person name="Ichikawa N."/>
        </authorList>
    </citation>
    <scope>NUCLEOTIDE SEQUENCE [LARGE SCALE GENOMIC DNA]</scope>
    <source>
        <strain evidence="2 3">NBRC 109775</strain>
    </source>
</reference>
<dbReference type="AlphaFoldDB" id="A0A512SXI3"/>
<accession>A0A512SXI3</accession>
<evidence type="ECO:0000313" key="2">
    <source>
        <dbReference type="EMBL" id="GEQ12615.1"/>
    </source>
</evidence>
<keyword evidence="3" id="KW-1185">Reference proteome</keyword>
<feature type="compositionally biased region" description="Polar residues" evidence="1">
    <location>
        <begin position="20"/>
        <end position="33"/>
    </location>
</feature>
<dbReference type="OrthoDB" id="4843807at2"/>
<name>A0A512SXI3_9MICO</name>
<evidence type="ECO:0000256" key="1">
    <source>
        <dbReference type="SAM" id="MobiDB-lite"/>
    </source>
</evidence>
<dbReference type="RefSeq" id="WP_147062111.1">
    <property type="nucleotide sequence ID" value="NZ_BAABDN010000001.1"/>
</dbReference>
<organism evidence="2 3">
    <name type="scientific">Knoellia locipacati</name>
    <dbReference type="NCBI Taxonomy" id="882824"/>
    <lineage>
        <taxon>Bacteria</taxon>
        <taxon>Bacillati</taxon>
        <taxon>Actinomycetota</taxon>
        <taxon>Actinomycetes</taxon>
        <taxon>Micrococcales</taxon>
        <taxon>Intrasporangiaceae</taxon>
        <taxon>Knoellia</taxon>
    </lineage>
</organism>
<feature type="compositionally biased region" description="Acidic residues" evidence="1">
    <location>
        <begin position="64"/>
        <end position="76"/>
    </location>
</feature>
<feature type="compositionally biased region" description="Basic and acidic residues" evidence="1">
    <location>
        <begin position="77"/>
        <end position="91"/>
    </location>
</feature>
<comment type="caution">
    <text evidence="2">The sequence shown here is derived from an EMBL/GenBank/DDBJ whole genome shotgun (WGS) entry which is preliminary data.</text>
</comment>
<gene>
    <name evidence="2" type="ORF">KLO01_06620</name>
</gene>
<sequence>MTRRSRRASSAPQRVGSDEGLTSSRPTAETSGQEPEAATPTEAEAGAKVGGRHTPRRAEQTKDDTDEGWGEPGDDDASARWLRENRPPHWS</sequence>
<feature type="region of interest" description="Disordered" evidence="1">
    <location>
        <begin position="1"/>
        <end position="91"/>
    </location>
</feature>